<evidence type="ECO:0000313" key="2">
    <source>
        <dbReference type="EMBL" id="SFV52430.1"/>
    </source>
</evidence>
<evidence type="ECO:0000256" key="1">
    <source>
        <dbReference type="SAM" id="MobiDB-lite"/>
    </source>
</evidence>
<reference evidence="2" key="1">
    <citation type="submission" date="2016-10" db="EMBL/GenBank/DDBJ databases">
        <authorList>
            <person name="de Groot N.N."/>
        </authorList>
    </citation>
    <scope>NUCLEOTIDE SEQUENCE</scope>
</reference>
<proteinExistence type="predicted"/>
<feature type="region of interest" description="Disordered" evidence="1">
    <location>
        <begin position="21"/>
        <end position="42"/>
    </location>
</feature>
<gene>
    <name evidence="2" type="ORF">MNB_SM-4-148</name>
</gene>
<protein>
    <submittedName>
        <fullName evidence="2">Uncharacterized protein</fullName>
    </submittedName>
</protein>
<name>A0A1W1BFV4_9ZZZZ</name>
<organism evidence="2">
    <name type="scientific">hydrothermal vent metagenome</name>
    <dbReference type="NCBI Taxonomy" id="652676"/>
    <lineage>
        <taxon>unclassified sequences</taxon>
        <taxon>metagenomes</taxon>
        <taxon>ecological metagenomes</taxon>
    </lineage>
</organism>
<dbReference type="EMBL" id="FPHF01000018">
    <property type="protein sequence ID" value="SFV52430.1"/>
    <property type="molecule type" value="Genomic_DNA"/>
</dbReference>
<sequence>MNEDLSDLRAEFDKFVKQECAIGEDGQIEQNKDGGDQTDDEPVPQFVDALTERLLAPAVSGVYLSRIDIKRVAEAIDESIPIKERTKMVRALFRHTTKKAYLSGAFTEITKHINGRILIYTELAEAFPASKSIFEENITKANKMAKMFETIISDFEEIEPTSDPLMV</sequence>
<accession>A0A1W1BFV4</accession>
<dbReference type="AlphaFoldDB" id="A0A1W1BFV4"/>